<dbReference type="PANTHER" id="PTHR33376">
    <property type="match status" value="1"/>
</dbReference>
<comment type="subcellular location">
    <subcellularLocation>
        <location evidence="1">Cell envelope</location>
    </subcellularLocation>
</comment>
<organism evidence="6 7">
    <name type="scientific">Balneatrix alpica</name>
    <dbReference type="NCBI Taxonomy" id="75684"/>
    <lineage>
        <taxon>Bacteria</taxon>
        <taxon>Pseudomonadati</taxon>
        <taxon>Pseudomonadota</taxon>
        <taxon>Gammaproteobacteria</taxon>
        <taxon>Oceanospirillales</taxon>
        <taxon>Balneatrichaceae</taxon>
        <taxon>Balneatrix</taxon>
    </lineage>
</organism>
<protein>
    <submittedName>
        <fullName evidence="6">TRAP transporter substrate-binding protein DctP</fullName>
    </submittedName>
</protein>
<evidence type="ECO:0000313" key="7">
    <source>
        <dbReference type="Proteomes" id="UP001589628"/>
    </source>
</evidence>
<comment type="similarity">
    <text evidence="2">Belongs to the bacterial solute-binding protein 7 family.</text>
</comment>
<gene>
    <name evidence="6" type="primary">dctP</name>
    <name evidence="6" type="ORF">ACFFLH_15005</name>
</gene>
<sequence length="355" mass="38806">MPSLNLKKSAVAVAAASVLGAALSLAPQLAQAADYQINVVHLSNTEDEDYDGALVFKDFVEAQSNGRIAVTVYPGGQLCGTAVECIESLQANLIQVFQTTTGGVANVFPEVQALDIPYMFSNDRVAECALNGPLAADLREEVLKRTGSMRLMTIGNTGGWRNFATVNKQIKSPEDVAGQKIRTINSPLHLELVKAMGGSPTPIGWPEVYTSLATGVVEGTMNGITDIVGMKFHEHIKYMTLDGHAYMGSMWWMNNDAYKQLPDELKKVVIDGFDALRTTTIVLPKRRQIEAYEAFKKSGGTIYTPTDQEKAKFAMAASGVRQWFSDQYGSTWLEKTQSAVENCQQQLEGEYLSQM</sequence>
<evidence type="ECO:0000256" key="4">
    <source>
        <dbReference type="ARBA" id="ARBA00022729"/>
    </source>
</evidence>
<keyword evidence="7" id="KW-1185">Reference proteome</keyword>
<dbReference type="RefSeq" id="WP_051527605.1">
    <property type="nucleotide sequence ID" value="NZ_JBHLZN010000006.1"/>
</dbReference>
<dbReference type="InterPro" id="IPR038404">
    <property type="entry name" value="TRAP_DctP_sf"/>
</dbReference>
<evidence type="ECO:0000256" key="5">
    <source>
        <dbReference type="SAM" id="SignalP"/>
    </source>
</evidence>
<dbReference type="InterPro" id="IPR018389">
    <property type="entry name" value="DctP_fam"/>
</dbReference>
<dbReference type="EMBL" id="JBHLZN010000006">
    <property type="protein sequence ID" value="MFB9887723.1"/>
    <property type="molecule type" value="Genomic_DNA"/>
</dbReference>
<keyword evidence="4 5" id="KW-0732">Signal</keyword>
<keyword evidence="3" id="KW-0813">Transport</keyword>
<dbReference type="Pfam" id="PF03480">
    <property type="entry name" value="DctP"/>
    <property type="match status" value="1"/>
</dbReference>
<dbReference type="Gene3D" id="3.40.190.170">
    <property type="entry name" value="Bacterial extracellular solute-binding protein, family 7"/>
    <property type="match status" value="1"/>
</dbReference>
<evidence type="ECO:0000256" key="3">
    <source>
        <dbReference type="ARBA" id="ARBA00022448"/>
    </source>
</evidence>
<evidence type="ECO:0000256" key="1">
    <source>
        <dbReference type="ARBA" id="ARBA00004196"/>
    </source>
</evidence>
<dbReference type="PANTHER" id="PTHR33376:SF4">
    <property type="entry name" value="SIALIC ACID-BINDING PERIPLASMIC PROTEIN SIAP"/>
    <property type="match status" value="1"/>
</dbReference>
<dbReference type="InterPro" id="IPR004682">
    <property type="entry name" value="TRAP_DctP"/>
</dbReference>
<dbReference type="Proteomes" id="UP001589628">
    <property type="component" value="Unassembled WGS sequence"/>
</dbReference>
<dbReference type="NCBIfam" id="NF037995">
    <property type="entry name" value="TRAP_S1"/>
    <property type="match status" value="1"/>
</dbReference>
<feature type="signal peptide" evidence="5">
    <location>
        <begin position="1"/>
        <end position="32"/>
    </location>
</feature>
<accession>A0ABV5ZEL4</accession>
<reference evidence="6 7" key="1">
    <citation type="submission" date="2024-09" db="EMBL/GenBank/DDBJ databases">
        <authorList>
            <person name="Sun Q."/>
            <person name="Mori K."/>
        </authorList>
    </citation>
    <scope>NUCLEOTIDE SEQUENCE [LARGE SCALE GENOMIC DNA]</scope>
    <source>
        <strain evidence="6 7">ATCC 51285</strain>
    </source>
</reference>
<proteinExistence type="inferred from homology"/>
<dbReference type="CDD" id="cd13677">
    <property type="entry name" value="PBP2_TRAP_SBP_like_6"/>
    <property type="match status" value="1"/>
</dbReference>
<comment type="caution">
    <text evidence="6">The sequence shown here is derived from an EMBL/GenBank/DDBJ whole genome shotgun (WGS) entry which is preliminary data.</text>
</comment>
<evidence type="ECO:0000313" key="6">
    <source>
        <dbReference type="EMBL" id="MFB9887723.1"/>
    </source>
</evidence>
<dbReference type="PIRSF" id="PIRSF006470">
    <property type="entry name" value="DctB"/>
    <property type="match status" value="1"/>
</dbReference>
<evidence type="ECO:0000256" key="2">
    <source>
        <dbReference type="ARBA" id="ARBA00009023"/>
    </source>
</evidence>
<name>A0ABV5ZEL4_9GAMM</name>
<feature type="chain" id="PRO_5045218748" evidence="5">
    <location>
        <begin position="33"/>
        <end position="355"/>
    </location>
</feature>